<keyword evidence="3" id="KW-1185">Reference proteome</keyword>
<dbReference type="OMA" id="QHTWGFH"/>
<dbReference type="AlphaFoldDB" id="A0A8C2VU22"/>
<dbReference type="GeneTree" id="ENSGT00390000006066"/>
<reference evidence="2" key="1">
    <citation type="submission" date="2025-08" db="UniProtKB">
        <authorList>
            <consortium name="Ensembl"/>
        </authorList>
    </citation>
    <scope>IDENTIFICATION</scope>
</reference>
<evidence type="ECO:0000313" key="2">
    <source>
        <dbReference type="Ensembl" id="ENSCLAP00000019572.1"/>
    </source>
</evidence>
<sequence length="312" mass="35659">EKSFPCVTSVTKSTGGIVLEWLSGTRPQRRWMVRANEHLPQYQTWAQRQFLLPRGTWEPPGFTRRAYHQLALRRPPCTEIKSTVRQRLLRPWQGAAEHTWGFHTWLDVGRLPATFPRRPDRPYDSNVWRGLTHARAARLQPAQPPVPPPSWLGPNNFLAFIGCTPIFLDGNRKNQVILRTVKELKEAENLRLRSEMRAPLLDARGNALPPARPRKSRHKSAGGWFESQGLPLLPNSLPPAVARNWPCPNPLPHYQEKVLKLAWMPSVPLSKGLIKDYQALLDDRMAVPLHHPSKAQLSQASGRRRRRRPGNA</sequence>
<dbReference type="Pfam" id="PF15046">
    <property type="entry name" value="DUF4532"/>
    <property type="match status" value="1"/>
</dbReference>
<feature type="compositionally biased region" description="Basic residues" evidence="1">
    <location>
        <begin position="302"/>
        <end position="312"/>
    </location>
</feature>
<feature type="region of interest" description="Disordered" evidence="1">
    <location>
        <begin position="290"/>
        <end position="312"/>
    </location>
</feature>
<reference evidence="2" key="2">
    <citation type="submission" date="2025-09" db="UniProtKB">
        <authorList>
            <consortium name="Ensembl"/>
        </authorList>
    </citation>
    <scope>IDENTIFICATION</scope>
</reference>
<accession>A0A8C2VU22</accession>
<proteinExistence type="predicted"/>
<protein>
    <submittedName>
        <fullName evidence="2">Testis expressed 52</fullName>
    </submittedName>
</protein>
<evidence type="ECO:0000313" key="3">
    <source>
        <dbReference type="Proteomes" id="UP000694398"/>
    </source>
</evidence>
<name>A0A8C2VU22_CHILA</name>
<organism evidence="2 3">
    <name type="scientific">Chinchilla lanigera</name>
    <name type="common">Long-tailed chinchilla</name>
    <name type="synonym">Chinchilla villidera</name>
    <dbReference type="NCBI Taxonomy" id="34839"/>
    <lineage>
        <taxon>Eukaryota</taxon>
        <taxon>Metazoa</taxon>
        <taxon>Chordata</taxon>
        <taxon>Craniata</taxon>
        <taxon>Vertebrata</taxon>
        <taxon>Euteleostomi</taxon>
        <taxon>Mammalia</taxon>
        <taxon>Eutheria</taxon>
        <taxon>Euarchontoglires</taxon>
        <taxon>Glires</taxon>
        <taxon>Rodentia</taxon>
        <taxon>Hystricomorpha</taxon>
        <taxon>Chinchillidae</taxon>
        <taxon>Chinchilla</taxon>
    </lineage>
</organism>
<gene>
    <name evidence="2" type="primary">TEX52</name>
</gene>
<dbReference type="PANTHER" id="PTHR35156">
    <property type="entry name" value="TESTIS-EXPRESSED PROTEIN 52"/>
    <property type="match status" value="1"/>
</dbReference>
<dbReference type="Ensembl" id="ENSCLAT00000019765.1">
    <property type="protein sequence ID" value="ENSCLAP00000019572.1"/>
    <property type="gene ID" value="ENSCLAG00000013429.1"/>
</dbReference>
<dbReference type="InterPro" id="IPR029206">
    <property type="entry name" value="DUF4532"/>
</dbReference>
<evidence type="ECO:0000256" key="1">
    <source>
        <dbReference type="SAM" id="MobiDB-lite"/>
    </source>
</evidence>
<dbReference type="PANTHER" id="PTHR35156:SF1">
    <property type="entry name" value="TESTIS-EXPRESSED PROTEIN 52"/>
    <property type="match status" value="1"/>
</dbReference>
<dbReference type="Proteomes" id="UP000694398">
    <property type="component" value="Unassembled WGS sequence"/>
</dbReference>